<protein>
    <submittedName>
        <fullName evidence="1">Uncharacterized protein</fullName>
    </submittedName>
</protein>
<dbReference type="AlphaFoldDB" id="A0A8S3ISS9"/>
<organism evidence="1 2">
    <name type="scientific">Rotaria magnacalcarata</name>
    <dbReference type="NCBI Taxonomy" id="392030"/>
    <lineage>
        <taxon>Eukaryota</taxon>
        <taxon>Metazoa</taxon>
        <taxon>Spiralia</taxon>
        <taxon>Gnathifera</taxon>
        <taxon>Rotifera</taxon>
        <taxon>Eurotatoria</taxon>
        <taxon>Bdelloidea</taxon>
        <taxon>Philodinida</taxon>
        <taxon>Philodinidae</taxon>
        <taxon>Rotaria</taxon>
    </lineage>
</organism>
<name>A0A8S3ISS9_9BILA</name>
<accession>A0A8S3ISS9</accession>
<dbReference type="Proteomes" id="UP000681720">
    <property type="component" value="Unassembled WGS sequence"/>
</dbReference>
<evidence type="ECO:0000313" key="1">
    <source>
        <dbReference type="EMBL" id="CAF5205439.1"/>
    </source>
</evidence>
<proteinExistence type="predicted"/>
<reference evidence="1" key="1">
    <citation type="submission" date="2021-02" db="EMBL/GenBank/DDBJ databases">
        <authorList>
            <person name="Nowell W R."/>
        </authorList>
    </citation>
    <scope>NUCLEOTIDE SEQUENCE</scope>
</reference>
<gene>
    <name evidence="1" type="ORF">GIL414_LOCUS77968</name>
</gene>
<feature type="non-terminal residue" evidence="1">
    <location>
        <position position="1"/>
    </location>
</feature>
<evidence type="ECO:0000313" key="2">
    <source>
        <dbReference type="Proteomes" id="UP000681720"/>
    </source>
</evidence>
<dbReference type="EMBL" id="CAJOBJ010348867">
    <property type="protein sequence ID" value="CAF5205439.1"/>
    <property type="molecule type" value="Genomic_DNA"/>
</dbReference>
<sequence length="64" mass="7348">PKYGILWFIPMIDLHWTAPLSPSNDDIYTGDELKSNLKSSYKELEKIPKSQAVISSRLSKAIRR</sequence>
<comment type="caution">
    <text evidence="1">The sequence shown here is derived from an EMBL/GenBank/DDBJ whole genome shotgun (WGS) entry which is preliminary data.</text>
</comment>
<feature type="non-terminal residue" evidence="1">
    <location>
        <position position="64"/>
    </location>
</feature>